<keyword evidence="2" id="KW-1185">Reference proteome</keyword>
<evidence type="ECO:0000313" key="1">
    <source>
        <dbReference type="EMBL" id="CAI6357479.1"/>
    </source>
</evidence>
<proteinExistence type="predicted"/>
<gene>
    <name evidence="1" type="ORF">MEUPH1_LOCUS13102</name>
</gene>
<dbReference type="EMBL" id="CARXXK010000002">
    <property type="protein sequence ID" value="CAI6357479.1"/>
    <property type="molecule type" value="Genomic_DNA"/>
</dbReference>
<sequence>MFSFLINELKDLQTNGITIQVDLVEIAIFFALGLVLGDNLGLNLILGFVANYCCLIYRCSKHDLHKMVREVDTLIRNENNYETDIILNCVSNSGLN</sequence>
<dbReference type="Proteomes" id="UP001160148">
    <property type="component" value="Unassembled WGS sequence"/>
</dbReference>
<comment type="caution">
    <text evidence="1">The sequence shown here is derived from an EMBL/GenBank/DDBJ whole genome shotgun (WGS) entry which is preliminary data.</text>
</comment>
<evidence type="ECO:0000313" key="2">
    <source>
        <dbReference type="Proteomes" id="UP001160148"/>
    </source>
</evidence>
<reference evidence="1 2" key="1">
    <citation type="submission" date="2023-01" db="EMBL/GenBank/DDBJ databases">
        <authorList>
            <person name="Whitehead M."/>
        </authorList>
    </citation>
    <scope>NUCLEOTIDE SEQUENCE [LARGE SCALE GENOMIC DNA]</scope>
</reference>
<name>A0AAV0WNA4_9HEMI</name>
<organism evidence="1 2">
    <name type="scientific">Macrosiphum euphorbiae</name>
    <name type="common">potato aphid</name>
    <dbReference type="NCBI Taxonomy" id="13131"/>
    <lineage>
        <taxon>Eukaryota</taxon>
        <taxon>Metazoa</taxon>
        <taxon>Ecdysozoa</taxon>
        <taxon>Arthropoda</taxon>
        <taxon>Hexapoda</taxon>
        <taxon>Insecta</taxon>
        <taxon>Pterygota</taxon>
        <taxon>Neoptera</taxon>
        <taxon>Paraneoptera</taxon>
        <taxon>Hemiptera</taxon>
        <taxon>Sternorrhyncha</taxon>
        <taxon>Aphidomorpha</taxon>
        <taxon>Aphidoidea</taxon>
        <taxon>Aphididae</taxon>
        <taxon>Macrosiphini</taxon>
        <taxon>Macrosiphum</taxon>
    </lineage>
</organism>
<dbReference type="AlphaFoldDB" id="A0AAV0WNA4"/>
<protein>
    <submittedName>
        <fullName evidence="1">Uncharacterized protein</fullName>
    </submittedName>
</protein>
<accession>A0AAV0WNA4</accession>